<keyword evidence="2" id="KW-1185">Reference proteome</keyword>
<name>A0A4Y2NPY1_ARAVE</name>
<proteinExistence type="predicted"/>
<dbReference type="AlphaFoldDB" id="A0A4Y2NPY1"/>
<reference evidence="1 2" key="1">
    <citation type="journal article" date="2019" name="Sci. Rep.">
        <title>Orb-weaving spider Araneus ventricosus genome elucidates the spidroin gene catalogue.</title>
        <authorList>
            <person name="Kono N."/>
            <person name="Nakamura H."/>
            <person name="Ohtoshi R."/>
            <person name="Moran D.A.P."/>
            <person name="Shinohara A."/>
            <person name="Yoshida Y."/>
            <person name="Fujiwara M."/>
            <person name="Mori M."/>
            <person name="Tomita M."/>
            <person name="Arakawa K."/>
        </authorList>
    </citation>
    <scope>NUCLEOTIDE SEQUENCE [LARGE SCALE GENOMIC DNA]</scope>
</reference>
<sequence>MIAKRLSYSMPIHEIQRGFVPCDGIAENFLLFARILKDGNTVTDETAIVLLDFVRAFDSVGHVHLFAALERLGVCDAYQWIFRFLYGASTTRL</sequence>
<dbReference type="EMBL" id="BGPR01009679">
    <property type="protein sequence ID" value="GBN41578.1"/>
    <property type="molecule type" value="Genomic_DNA"/>
</dbReference>
<evidence type="ECO:0000313" key="1">
    <source>
        <dbReference type="EMBL" id="GBN41578.1"/>
    </source>
</evidence>
<accession>A0A4Y2NPY1</accession>
<dbReference type="OrthoDB" id="10063195at2759"/>
<evidence type="ECO:0008006" key="3">
    <source>
        <dbReference type="Google" id="ProtNLM"/>
    </source>
</evidence>
<dbReference type="Proteomes" id="UP000499080">
    <property type="component" value="Unassembled WGS sequence"/>
</dbReference>
<comment type="caution">
    <text evidence="1">The sequence shown here is derived from an EMBL/GenBank/DDBJ whole genome shotgun (WGS) entry which is preliminary data.</text>
</comment>
<evidence type="ECO:0000313" key="2">
    <source>
        <dbReference type="Proteomes" id="UP000499080"/>
    </source>
</evidence>
<gene>
    <name evidence="1" type="ORF">AVEN_113659_1</name>
</gene>
<protein>
    <recommendedName>
        <fullName evidence="3">Reverse transcriptase domain-containing protein</fullName>
    </recommendedName>
</protein>
<organism evidence="1 2">
    <name type="scientific">Araneus ventricosus</name>
    <name type="common">Orbweaver spider</name>
    <name type="synonym">Epeira ventricosa</name>
    <dbReference type="NCBI Taxonomy" id="182803"/>
    <lineage>
        <taxon>Eukaryota</taxon>
        <taxon>Metazoa</taxon>
        <taxon>Ecdysozoa</taxon>
        <taxon>Arthropoda</taxon>
        <taxon>Chelicerata</taxon>
        <taxon>Arachnida</taxon>
        <taxon>Araneae</taxon>
        <taxon>Araneomorphae</taxon>
        <taxon>Entelegynae</taxon>
        <taxon>Araneoidea</taxon>
        <taxon>Araneidae</taxon>
        <taxon>Araneus</taxon>
    </lineage>
</organism>